<gene>
    <name evidence="2" type="ORF">ILYODFUR_025984</name>
</gene>
<evidence type="ECO:0000313" key="2">
    <source>
        <dbReference type="EMBL" id="MEQ2233844.1"/>
    </source>
</evidence>
<organism evidence="2 3">
    <name type="scientific">Ilyodon furcidens</name>
    <name type="common">goldbreast splitfin</name>
    <dbReference type="NCBI Taxonomy" id="33524"/>
    <lineage>
        <taxon>Eukaryota</taxon>
        <taxon>Metazoa</taxon>
        <taxon>Chordata</taxon>
        <taxon>Craniata</taxon>
        <taxon>Vertebrata</taxon>
        <taxon>Euteleostomi</taxon>
        <taxon>Actinopterygii</taxon>
        <taxon>Neopterygii</taxon>
        <taxon>Teleostei</taxon>
        <taxon>Neoteleostei</taxon>
        <taxon>Acanthomorphata</taxon>
        <taxon>Ovalentaria</taxon>
        <taxon>Atherinomorphae</taxon>
        <taxon>Cyprinodontiformes</taxon>
        <taxon>Goodeidae</taxon>
        <taxon>Ilyodon</taxon>
    </lineage>
</organism>
<sequence length="217" mass="23048">MKLQQIQTTGAGATTTVFSLIGNATITASTLTNISTGAATINPGSSTASIATTTTNTTITSKNTSTTTTTRITTVEQAVTRRLSFRSAGETFTTDLLNPSSSAFINRAALLKSTLELYYKQAFSSFRDLTVISFSNGSIINNMDFRFASASVPNGSKIAEVLVNAASQITAFNIDTTNIFVDGTQVSSGVNHKISLITAFCMVLLSWLLSSQHYHLC</sequence>
<dbReference type="InterPro" id="IPR000082">
    <property type="entry name" value="SEA_dom"/>
</dbReference>
<evidence type="ECO:0000259" key="1">
    <source>
        <dbReference type="PROSITE" id="PS50024"/>
    </source>
</evidence>
<name>A0ABV0TM13_9TELE</name>
<dbReference type="SUPFAM" id="SSF82671">
    <property type="entry name" value="SEA domain"/>
    <property type="match status" value="1"/>
</dbReference>
<proteinExistence type="predicted"/>
<dbReference type="SMART" id="SM00200">
    <property type="entry name" value="SEA"/>
    <property type="match status" value="1"/>
</dbReference>
<comment type="caution">
    <text evidence="2">The sequence shown here is derived from an EMBL/GenBank/DDBJ whole genome shotgun (WGS) entry which is preliminary data.</text>
</comment>
<feature type="domain" description="SEA" evidence="1">
    <location>
        <begin position="77"/>
        <end position="186"/>
    </location>
</feature>
<keyword evidence="3" id="KW-1185">Reference proteome</keyword>
<reference evidence="2 3" key="1">
    <citation type="submission" date="2021-06" db="EMBL/GenBank/DDBJ databases">
        <authorList>
            <person name="Palmer J.M."/>
        </authorList>
    </citation>
    <scope>NUCLEOTIDE SEQUENCE [LARGE SCALE GENOMIC DNA]</scope>
    <source>
        <strain evidence="3">if_2019</strain>
        <tissue evidence="2">Muscle</tissue>
    </source>
</reference>
<dbReference type="EMBL" id="JAHRIQ010037991">
    <property type="protein sequence ID" value="MEQ2233844.1"/>
    <property type="molecule type" value="Genomic_DNA"/>
</dbReference>
<accession>A0ABV0TM13</accession>
<evidence type="ECO:0000313" key="3">
    <source>
        <dbReference type="Proteomes" id="UP001482620"/>
    </source>
</evidence>
<dbReference type="Gene3D" id="3.30.70.960">
    <property type="entry name" value="SEA domain"/>
    <property type="match status" value="1"/>
</dbReference>
<dbReference type="InterPro" id="IPR036364">
    <property type="entry name" value="SEA_dom_sf"/>
</dbReference>
<dbReference type="Proteomes" id="UP001482620">
    <property type="component" value="Unassembled WGS sequence"/>
</dbReference>
<protein>
    <recommendedName>
        <fullName evidence="1">SEA domain-containing protein</fullName>
    </recommendedName>
</protein>
<dbReference type="Pfam" id="PF01390">
    <property type="entry name" value="SEA"/>
    <property type="match status" value="1"/>
</dbReference>
<dbReference type="PROSITE" id="PS50024">
    <property type="entry name" value="SEA"/>
    <property type="match status" value="1"/>
</dbReference>